<dbReference type="Gene3D" id="3.30.40.10">
    <property type="entry name" value="Zinc/RING finger domain, C3HC4 (zinc finger)"/>
    <property type="match status" value="1"/>
</dbReference>
<dbReference type="InterPro" id="IPR017455">
    <property type="entry name" value="Znf_FYVE-rel"/>
</dbReference>
<dbReference type="GO" id="GO:1990904">
    <property type="term" value="C:ribonucleoprotein complex"/>
    <property type="evidence" value="ECO:0007669"/>
    <property type="project" value="UniProtKB-KW"/>
</dbReference>
<evidence type="ECO:0000256" key="12">
    <source>
        <dbReference type="SAM" id="MobiDB-lite"/>
    </source>
</evidence>
<dbReference type="InterPro" id="IPR000306">
    <property type="entry name" value="Znf_FYVE"/>
</dbReference>
<dbReference type="GO" id="GO:0009838">
    <property type="term" value="P:abscission"/>
    <property type="evidence" value="ECO:0007669"/>
    <property type="project" value="TreeGrafter"/>
</dbReference>
<dbReference type="GO" id="GO:0008270">
    <property type="term" value="F:zinc ion binding"/>
    <property type="evidence" value="ECO:0007669"/>
    <property type="project" value="UniProtKB-KW"/>
</dbReference>
<keyword evidence="6" id="KW-0689">Ribosomal protein</keyword>
<dbReference type="GO" id="GO:0030496">
    <property type="term" value="C:midbody"/>
    <property type="evidence" value="ECO:0007669"/>
    <property type="project" value="TreeGrafter"/>
</dbReference>
<dbReference type="GO" id="GO:0005840">
    <property type="term" value="C:ribosome"/>
    <property type="evidence" value="ECO:0007669"/>
    <property type="project" value="UniProtKB-KW"/>
</dbReference>
<protein>
    <recommendedName>
        <fullName evidence="9">Large ribosomal subunit protein mL49</fullName>
    </recommendedName>
    <alternativeName>
        <fullName evidence="10">39S ribosomal protein L49, mitochondrial</fullName>
    </alternativeName>
</protein>
<dbReference type="AlphaFoldDB" id="A0AAF3ESJ8"/>
<dbReference type="GO" id="GO:0003735">
    <property type="term" value="F:structural constituent of ribosome"/>
    <property type="evidence" value="ECO:0007669"/>
    <property type="project" value="InterPro"/>
</dbReference>
<feature type="domain" description="FYVE-type" evidence="13">
    <location>
        <begin position="202"/>
        <end position="254"/>
    </location>
</feature>
<keyword evidence="14" id="KW-1185">Reference proteome</keyword>
<dbReference type="InterPro" id="IPR013083">
    <property type="entry name" value="Znf_RING/FYVE/PHD"/>
</dbReference>
<dbReference type="Pfam" id="PF05046">
    <property type="entry name" value="Img2"/>
    <property type="match status" value="1"/>
</dbReference>
<evidence type="ECO:0000259" key="13">
    <source>
        <dbReference type="PROSITE" id="PS50178"/>
    </source>
</evidence>
<evidence type="ECO:0000256" key="11">
    <source>
        <dbReference type="PROSITE-ProRule" id="PRU00091"/>
    </source>
</evidence>
<feature type="compositionally biased region" description="Basic and acidic residues" evidence="12">
    <location>
        <begin position="570"/>
        <end position="579"/>
    </location>
</feature>
<dbReference type="GO" id="GO:0005813">
    <property type="term" value="C:centrosome"/>
    <property type="evidence" value="ECO:0007669"/>
    <property type="project" value="TreeGrafter"/>
</dbReference>
<comment type="subcellular location">
    <subcellularLocation>
        <location evidence="1">Mitochondrion</location>
    </subcellularLocation>
</comment>
<dbReference type="GO" id="GO:0005739">
    <property type="term" value="C:mitochondrion"/>
    <property type="evidence" value="ECO:0007669"/>
    <property type="project" value="UniProtKB-SubCell"/>
</dbReference>
<feature type="region of interest" description="Disordered" evidence="12">
    <location>
        <begin position="76"/>
        <end position="95"/>
    </location>
</feature>
<feature type="compositionally biased region" description="Basic and acidic residues" evidence="12">
    <location>
        <begin position="27"/>
        <end position="38"/>
    </location>
</feature>
<feature type="region of interest" description="Disordered" evidence="12">
    <location>
        <begin position="427"/>
        <end position="447"/>
    </location>
</feature>
<evidence type="ECO:0000256" key="7">
    <source>
        <dbReference type="ARBA" id="ARBA00023128"/>
    </source>
</evidence>
<feature type="region of interest" description="Disordered" evidence="12">
    <location>
        <begin position="558"/>
        <end position="601"/>
    </location>
</feature>
<evidence type="ECO:0000256" key="3">
    <source>
        <dbReference type="ARBA" id="ARBA00022723"/>
    </source>
</evidence>
<keyword evidence="4 11" id="KW-0863">Zinc-finger</keyword>
<keyword evidence="8" id="KW-0687">Ribonucleoprotein</keyword>
<evidence type="ECO:0000256" key="10">
    <source>
        <dbReference type="ARBA" id="ARBA00035545"/>
    </source>
</evidence>
<dbReference type="Pfam" id="PF01363">
    <property type="entry name" value="FYVE"/>
    <property type="match status" value="1"/>
</dbReference>
<dbReference type="PANTHER" id="PTHR46603:SF1">
    <property type="entry name" value="ABSCISSION_NOCUT CHECKPOINT REGULATOR"/>
    <property type="match status" value="1"/>
</dbReference>
<feature type="compositionally biased region" description="Low complexity" evidence="12">
    <location>
        <begin position="281"/>
        <end position="291"/>
    </location>
</feature>
<dbReference type="FunFam" id="3.30.780.10:FF:000009">
    <property type="entry name" value="39S ribosomal protein L49, mitochondrial"/>
    <property type="match status" value="1"/>
</dbReference>
<evidence type="ECO:0000256" key="4">
    <source>
        <dbReference type="ARBA" id="ARBA00022771"/>
    </source>
</evidence>
<proteinExistence type="inferred from homology"/>
<dbReference type="PROSITE" id="PS50178">
    <property type="entry name" value="ZF_FYVE"/>
    <property type="match status" value="1"/>
</dbReference>
<evidence type="ECO:0000256" key="1">
    <source>
        <dbReference type="ARBA" id="ARBA00004173"/>
    </source>
</evidence>
<dbReference type="GO" id="GO:0032266">
    <property type="term" value="F:phosphatidylinositol-3-phosphate binding"/>
    <property type="evidence" value="ECO:0007669"/>
    <property type="project" value="TreeGrafter"/>
</dbReference>
<evidence type="ECO:0000313" key="15">
    <source>
        <dbReference type="WBParaSite" id="MBELARI_LOCUS17110"/>
    </source>
</evidence>
<organism evidence="14 15">
    <name type="scientific">Mesorhabditis belari</name>
    <dbReference type="NCBI Taxonomy" id="2138241"/>
    <lineage>
        <taxon>Eukaryota</taxon>
        <taxon>Metazoa</taxon>
        <taxon>Ecdysozoa</taxon>
        <taxon>Nematoda</taxon>
        <taxon>Chromadorea</taxon>
        <taxon>Rhabditida</taxon>
        <taxon>Rhabditina</taxon>
        <taxon>Rhabditomorpha</taxon>
        <taxon>Rhabditoidea</taxon>
        <taxon>Rhabditidae</taxon>
        <taxon>Mesorhabditinae</taxon>
        <taxon>Mesorhabditis</taxon>
    </lineage>
</organism>
<dbReference type="Gene3D" id="3.30.780.10">
    <property type="entry name" value="SUI1-like domain"/>
    <property type="match status" value="1"/>
</dbReference>
<feature type="region of interest" description="Disordered" evidence="12">
    <location>
        <begin position="257"/>
        <end position="299"/>
    </location>
</feature>
<keyword evidence="7" id="KW-0496">Mitochondrion</keyword>
<dbReference type="Proteomes" id="UP000887575">
    <property type="component" value="Unassembled WGS sequence"/>
</dbReference>
<feature type="compositionally biased region" description="Polar residues" evidence="12">
    <location>
        <begin position="257"/>
        <end position="266"/>
    </location>
</feature>
<dbReference type="InterPro" id="IPR007740">
    <property type="entry name" value="Ribosomal_mL49"/>
</dbReference>
<evidence type="ECO:0000256" key="2">
    <source>
        <dbReference type="ARBA" id="ARBA00005677"/>
    </source>
</evidence>
<evidence type="ECO:0000256" key="9">
    <source>
        <dbReference type="ARBA" id="ARBA00035191"/>
    </source>
</evidence>
<dbReference type="GO" id="GO:0006412">
    <property type="term" value="P:translation"/>
    <property type="evidence" value="ECO:0007669"/>
    <property type="project" value="InterPro"/>
</dbReference>
<dbReference type="SMART" id="SM00064">
    <property type="entry name" value="FYVE"/>
    <property type="match status" value="1"/>
</dbReference>
<dbReference type="GO" id="GO:0044878">
    <property type="term" value="P:mitotic cytokinesis checkpoint signaling"/>
    <property type="evidence" value="ECO:0007669"/>
    <property type="project" value="TreeGrafter"/>
</dbReference>
<reference evidence="15" key="1">
    <citation type="submission" date="2024-02" db="UniProtKB">
        <authorList>
            <consortium name="WormBaseParasite"/>
        </authorList>
    </citation>
    <scope>IDENTIFICATION</scope>
</reference>
<sequence>MIKGFQTINKRLQPLLFRRFATTSAEPPKERQQYEEPWKNPWKHALPPQEKTFTDYEELQIDFRLVEELLPKETIPEVPNHESYPTPSGWKPPLDPPPNLPYYVRRRRDHVFPLYLERKRDMLNEDTLDFDYVELVAVRNVEGDVFACEADLRAYLENKLNHPVATHVDEIKGRIKVKGADRSAIERIRKEETKSMPASAGCTNCSTKYTLFNKEVGCPACHFSFCKKCLSHKAHLPGSTKESIVCIKCYNKLSHPTSSKPQQHGSSGHDAPNRMYPSIHAPSSSSAQPPQTANWWGEGLPPASMRVATNPNPWNNVQQKIQPQVNSAHLDPLEKRLNEVRQIETHQSPHEKKTPTLSEIEERLAALRGCDVELVRNPRVWFDSKSDEPVESSTVDGLLRMAYDRNRIEENRDRELEERWKRIKTRGDDLATGEQPVNPEDFSDDPTRFSTISAVSGNTEFSEATKDEMQQINDLMLNAQKSIKQSPHPKPTEDELNNEAKTILAETRQKSLDIDKVNSEIANCYNRRIDNVKLGDDDRSSSSESLDEATLRQIMEEAERAEDENTTNEVRQEMNDWRNRGNPSGSSPSKEKGFLRMIFKK</sequence>
<evidence type="ECO:0000313" key="14">
    <source>
        <dbReference type="Proteomes" id="UP000887575"/>
    </source>
</evidence>
<evidence type="ECO:0000256" key="5">
    <source>
        <dbReference type="ARBA" id="ARBA00022833"/>
    </source>
</evidence>
<keyword evidence="5" id="KW-0862">Zinc</keyword>
<evidence type="ECO:0000256" key="6">
    <source>
        <dbReference type="ARBA" id="ARBA00022980"/>
    </source>
</evidence>
<dbReference type="InterPro" id="IPR011011">
    <property type="entry name" value="Znf_FYVE_PHD"/>
</dbReference>
<comment type="similarity">
    <text evidence="2">Belongs to the mitochondrion-specific ribosomal protein mL49 family.</text>
</comment>
<name>A0AAF3ESJ8_9BILA</name>
<dbReference type="PANTHER" id="PTHR46603">
    <property type="entry name" value="ABSCISSION/NOCUT CHECKPOINT REGULATOR"/>
    <property type="match status" value="1"/>
</dbReference>
<dbReference type="GO" id="GO:0032154">
    <property type="term" value="C:cleavage furrow"/>
    <property type="evidence" value="ECO:0007669"/>
    <property type="project" value="TreeGrafter"/>
</dbReference>
<accession>A0AAF3ESJ8</accession>
<dbReference type="SUPFAM" id="SSF57903">
    <property type="entry name" value="FYVE/PHD zinc finger"/>
    <property type="match status" value="1"/>
</dbReference>
<evidence type="ECO:0000256" key="8">
    <source>
        <dbReference type="ARBA" id="ARBA00023274"/>
    </source>
</evidence>
<dbReference type="WBParaSite" id="MBELARI_LOCUS17110">
    <property type="protein sequence ID" value="MBELARI_LOCUS17110"/>
    <property type="gene ID" value="MBELARI_LOCUS17110"/>
</dbReference>
<keyword evidence="3" id="KW-0479">Metal-binding</keyword>
<feature type="region of interest" description="Disordered" evidence="12">
    <location>
        <begin position="22"/>
        <end position="41"/>
    </location>
</feature>